<dbReference type="EMBL" id="JABFUD020000020">
    <property type="protein sequence ID" value="KAI5064032.1"/>
    <property type="molecule type" value="Genomic_DNA"/>
</dbReference>
<reference evidence="1" key="1">
    <citation type="submission" date="2021-01" db="EMBL/GenBank/DDBJ databases">
        <title>Adiantum capillus-veneris genome.</title>
        <authorList>
            <person name="Fang Y."/>
            <person name="Liao Q."/>
        </authorList>
    </citation>
    <scope>NUCLEOTIDE SEQUENCE</scope>
    <source>
        <strain evidence="1">H3</strain>
        <tissue evidence="1">Leaf</tissue>
    </source>
</reference>
<protein>
    <submittedName>
        <fullName evidence="1">Uncharacterized protein</fullName>
    </submittedName>
</protein>
<proteinExistence type="predicted"/>
<gene>
    <name evidence="1" type="ORF">GOP47_0020702</name>
</gene>
<accession>A0A9D4UAG3</accession>
<comment type="caution">
    <text evidence="1">The sequence shown here is derived from an EMBL/GenBank/DDBJ whole genome shotgun (WGS) entry which is preliminary data.</text>
</comment>
<keyword evidence="2" id="KW-1185">Reference proteome</keyword>
<dbReference type="OrthoDB" id="2008848at2759"/>
<evidence type="ECO:0000313" key="2">
    <source>
        <dbReference type="Proteomes" id="UP000886520"/>
    </source>
</evidence>
<sequence length="312" mass="33903">MPDCITGDSFHFTKFSKQKAATAPANWTHSPTFFNDCRIMATRPASAADAYQVPDWVERNSQLFKTPPPGFDPSTVKKRMSAAERDAIAASLFKAGGILDAGMGAADVTDDEQGNINLPVGPQPGDYWRNVENHGNILVTFITTARRKSGFIPQLSGAEFTKEQAEEYARKFSAWMNEIDSYVGYIHLLDWAQQTAKNDTTDCNVILKGVSDFVVGVAGLAGKLAEAVTLRITSLVKSAASYATQKGSAVNVGFTIETTETTGAKDPIQPISYASTIMNQLADGSTLSGAKQYMDYVNAPLNDFEKSRHHRL</sequence>
<evidence type="ECO:0000313" key="1">
    <source>
        <dbReference type="EMBL" id="KAI5064032.1"/>
    </source>
</evidence>
<name>A0A9D4UAG3_ADICA</name>
<organism evidence="1 2">
    <name type="scientific">Adiantum capillus-veneris</name>
    <name type="common">Maidenhair fern</name>
    <dbReference type="NCBI Taxonomy" id="13818"/>
    <lineage>
        <taxon>Eukaryota</taxon>
        <taxon>Viridiplantae</taxon>
        <taxon>Streptophyta</taxon>
        <taxon>Embryophyta</taxon>
        <taxon>Tracheophyta</taxon>
        <taxon>Polypodiopsida</taxon>
        <taxon>Polypodiidae</taxon>
        <taxon>Polypodiales</taxon>
        <taxon>Pteridineae</taxon>
        <taxon>Pteridaceae</taxon>
        <taxon>Vittarioideae</taxon>
        <taxon>Adiantum</taxon>
    </lineage>
</organism>
<dbReference type="AlphaFoldDB" id="A0A9D4UAG3"/>
<dbReference type="Proteomes" id="UP000886520">
    <property type="component" value="Chromosome 20"/>
</dbReference>